<evidence type="ECO:0000313" key="5">
    <source>
        <dbReference type="Proteomes" id="UP000251485"/>
    </source>
</evidence>
<dbReference type="RefSeq" id="WP_004248368.1">
    <property type="nucleotide sequence ID" value="NZ_CAXOHV010000019.1"/>
</dbReference>
<accession>A0A2X2DK90</accession>
<dbReference type="InterPro" id="IPR003222">
    <property type="entry name" value="Antitermntn"/>
</dbReference>
<name>A0A2X2DK90_PROMI</name>
<dbReference type="InterPro" id="IPR036410">
    <property type="entry name" value="HSP_DnaJ_Cys-rich_dom_sf"/>
</dbReference>
<reference evidence="4 5" key="1">
    <citation type="submission" date="2018-06" db="EMBL/GenBank/DDBJ databases">
        <authorList>
            <consortium name="Pathogen Informatics"/>
            <person name="Doyle S."/>
        </authorList>
    </citation>
    <scope>NUCLEOTIDE SEQUENCE [LARGE SCALE GENOMIC DNA]</scope>
    <source>
        <strain evidence="4 5">NCTC10975</strain>
    </source>
</reference>
<evidence type="ECO:0000256" key="3">
    <source>
        <dbReference type="ARBA" id="ARBA00023163"/>
    </source>
</evidence>
<dbReference type="InterPro" id="IPR038500">
    <property type="entry name" value="Antitermination_sf"/>
</dbReference>
<dbReference type="Proteomes" id="UP000251485">
    <property type="component" value="Unassembled WGS sequence"/>
</dbReference>
<dbReference type="Pfam" id="PF03589">
    <property type="entry name" value="Antiterm"/>
    <property type="match status" value="2"/>
</dbReference>
<dbReference type="AlphaFoldDB" id="A0A2X2DK90"/>
<protein>
    <submittedName>
        <fullName evidence="4">Phage antitermination protein</fullName>
    </submittedName>
</protein>
<dbReference type="SUPFAM" id="SSF57938">
    <property type="entry name" value="DnaJ/Hsp40 cysteine-rich domain"/>
    <property type="match status" value="1"/>
</dbReference>
<dbReference type="Gene3D" id="1.10.274.110">
    <property type="match status" value="1"/>
</dbReference>
<dbReference type="HAMAP" id="MF_04158">
    <property type="entry name" value="Antitermination_lambda"/>
    <property type="match status" value="1"/>
</dbReference>
<sequence length="271" mass="30614">MRLADLPKYFSPKSVVLSDVRTPKAVDSLSITDVMASISLATRKGRMGIELFLAKHHINRPEEAIESLYQCALTQVNQYKMIDKLAEHDKAKVLHIIAEYAFQDYARSAASKRACPDCDDGFIEVEVFTTKCHGRKTTQQVTQNAKPHLKTTSSNKPSFREVREVTRVICPTCKGKAEIRLACRCHGRGKIVDKKQTELQGVAVFKPCRQCAGRGYPRLKFSEVLQQLQHVVSISKTAAYSHYKPLFDFLVAECFKEESLSDKFLQEVTVK</sequence>
<keyword evidence="1" id="KW-0805">Transcription regulation</keyword>
<dbReference type="EMBL" id="UAUE01000007">
    <property type="protein sequence ID" value="SPY94930.1"/>
    <property type="molecule type" value="Genomic_DNA"/>
</dbReference>
<evidence type="ECO:0000313" key="4">
    <source>
        <dbReference type="EMBL" id="SPY94930.1"/>
    </source>
</evidence>
<organism evidence="4 5">
    <name type="scientific">Proteus mirabilis</name>
    <dbReference type="NCBI Taxonomy" id="584"/>
    <lineage>
        <taxon>Bacteria</taxon>
        <taxon>Pseudomonadati</taxon>
        <taxon>Pseudomonadota</taxon>
        <taxon>Gammaproteobacteria</taxon>
        <taxon>Enterobacterales</taxon>
        <taxon>Morganellaceae</taxon>
        <taxon>Proteus</taxon>
    </lineage>
</organism>
<dbReference type="GO" id="GO:0003677">
    <property type="term" value="F:DNA binding"/>
    <property type="evidence" value="ECO:0007669"/>
    <property type="project" value="UniProtKB-KW"/>
</dbReference>
<keyword evidence="3" id="KW-0804">Transcription</keyword>
<evidence type="ECO:0000256" key="1">
    <source>
        <dbReference type="ARBA" id="ARBA00023015"/>
    </source>
</evidence>
<dbReference type="GO" id="GO:0006355">
    <property type="term" value="P:regulation of DNA-templated transcription"/>
    <property type="evidence" value="ECO:0007669"/>
    <property type="project" value="InterPro"/>
</dbReference>
<keyword evidence="2" id="KW-0238">DNA-binding</keyword>
<proteinExistence type="inferred from homology"/>
<gene>
    <name evidence="4" type="ORF">NCTC10975_01289</name>
</gene>
<evidence type="ECO:0000256" key="2">
    <source>
        <dbReference type="ARBA" id="ARBA00023125"/>
    </source>
</evidence>